<evidence type="ECO:0000256" key="1">
    <source>
        <dbReference type="SAM" id="MobiDB-lite"/>
    </source>
</evidence>
<keyword evidence="3" id="KW-1185">Reference proteome</keyword>
<feature type="region of interest" description="Disordered" evidence="1">
    <location>
        <begin position="35"/>
        <end position="93"/>
    </location>
</feature>
<dbReference type="Proteomes" id="UP001054837">
    <property type="component" value="Unassembled WGS sequence"/>
</dbReference>
<evidence type="ECO:0000313" key="3">
    <source>
        <dbReference type="Proteomes" id="UP001054837"/>
    </source>
</evidence>
<comment type="caution">
    <text evidence="2">The sequence shown here is derived from an EMBL/GenBank/DDBJ whole genome shotgun (WGS) entry which is preliminary data.</text>
</comment>
<protein>
    <submittedName>
        <fullName evidence="2">Uncharacterized protein</fullName>
    </submittedName>
</protein>
<dbReference type="AlphaFoldDB" id="A0AAV4US08"/>
<name>A0AAV4US08_9ARAC</name>
<gene>
    <name evidence="2" type="ORF">CDAR_620881</name>
</gene>
<reference evidence="2 3" key="1">
    <citation type="submission" date="2021-06" db="EMBL/GenBank/DDBJ databases">
        <title>Caerostris darwini draft genome.</title>
        <authorList>
            <person name="Kono N."/>
            <person name="Arakawa K."/>
        </authorList>
    </citation>
    <scope>NUCLEOTIDE SEQUENCE [LARGE SCALE GENOMIC DNA]</scope>
</reference>
<sequence>MKHWYGTTCIPKVNKINLSTLLFLQYTFIGKVFKKDSSSTNNKKKSLSSQTPPPPLQGMTHRLQGEGAPSPAHPVSRLNQMERQSSPSLMSLK</sequence>
<evidence type="ECO:0000313" key="2">
    <source>
        <dbReference type="EMBL" id="GIY60470.1"/>
    </source>
</evidence>
<accession>A0AAV4US08</accession>
<proteinExistence type="predicted"/>
<feature type="compositionally biased region" description="Polar residues" evidence="1">
    <location>
        <begin position="77"/>
        <end position="93"/>
    </location>
</feature>
<organism evidence="2 3">
    <name type="scientific">Caerostris darwini</name>
    <dbReference type="NCBI Taxonomy" id="1538125"/>
    <lineage>
        <taxon>Eukaryota</taxon>
        <taxon>Metazoa</taxon>
        <taxon>Ecdysozoa</taxon>
        <taxon>Arthropoda</taxon>
        <taxon>Chelicerata</taxon>
        <taxon>Arachnida</taxon>
        <taxon>Araneae</taxon>
        <taxon>Araneomorphae</taxon>
        <taxon>Entelegynae</taxon>
        <taxon>Araneoidea</taxon>
        <taxon>Araneidae</taxon>
        <taxon>Caerostris</taxon>
    </lineage>
</organism>
<dbReference type="EMBL" id="BPLQ01011800">
    <property type="protein sequence ID" value="GIY60470.1"/>
    <property type="molecule type" value="Genomic_DNA"/>
</dbReference>